<sequence>MTSAPITAFNPPGASWPGLSQGTMLRGSGIFLLTGHVGVDAQGEPVTSSLEDQIVALFENLRNTLKAGGLGFEHVGRLTAFVTDSDPAMIDTLRRVRARYLNPDAPPASVLVQVVALYDPRLRIEIEAIGVVP</sequence>
<dbReference type="SUPFAM" id="SSF55298">
    <property type="entry name" value="YjgF-like"/>
    <property type="match status" value="1"/>
</dbReference>
<dbReference type="GO" id="GO:0005829">
    <property type="term" value="C:cytosol"/>
    <property type="evidence" value="ECO:0007669"/>
    <property type="project" value="TreeGrafter"/>
</dbReference>
<comment type="caution">
    <text evidence="2">The sequence shown here is derived from an EMBL/GenBank/DDBJ whole genome shotgun (WGS) entry which is preliminary data.</text>
</comment>
<dbReference type="RefSeq" id="WP_183191559.1">
    <property type="nucleotide sequence ID" value="NZ_JACICD010000010.1"/>
</dbReference>
<accession>A0A839ZF10</accession>
<organism evidence="2 3">
    <name type="scientific">Ancylobacter tetraedralis</name>
    <dbReference type="NCBI Taxonomy" id="217068"/>
    <lineage>
        <taxon>Bacteria</taxon>
        <taxon>Pseudomonadati</taxon>
        <taxon>Pseudomonadota</taxon>
        <taxon>Alphaproteobacteria</taxon>
        <taxon>Hyphomicrobiales</taxon>
        <taxon>Xanthobacteraceae</taxon>
        <taxon>Ancylobacter</taxon>
    </lineage>
</organism>
<proteinExistence type="inferred from homology"/>
<dbReference type="AlphaFoldDB" id="A0A839ZF10"/>
<evidence type="ECO:0000313" key="3">
    <source>
        <dbReference type="Proteomes" id="UP000533469"/>
    </source>
</evidence>
<dbReference type="Proteomes" id="UP000533469">
    <property type="component" value="Unassembled WGS sequence"/>
</dbReference>
<dbReference type="Pfam" id="PF01042">
    <property type="entry name" value="Ribonuc_L-PSP"/>
    <property type="match status" value="1"/>
</dbReference>
<dbReference type="InterPro" id="IPR035959">
    <property type="entry name" value="RutC-like_sf"/>
</dbReference>
<evidence type="ECO:0000313" key="2">
    <source>
        <dbReference type="EMBL" id="MBB3773421.1"/>
    </source>
</evidence>
<protein>
    <submittedName>
        <fullName evidence="2">Enamine deaminase RidA (YjgF/YER057c/UK114 family)</fullName>
    </submittedName>
</protein>
<evidence type="ECO:0000256" key="1">
    <source>
        <dbReference type="ARBA" id="ARBA00010552"/>
    </source>
</evidence>
<dbReference type="EMBL" id="JACICD010000010">
    <property type="protein sequence ID" value="MBB3773421.1"/>
    <property type="molecule type" value="Genomic_DNA"/>
</dbReference>
<comment type="similarity">
    <text evidence="1">Belongs to the RutC family.</text>
</comment>
<name>A0A839ZF10_9HYPH</name>
<dbReference type="PANTHER" id="PTHR11803">
    <property type="entry name" value="2-IMINOBUTANOATE/2-IMINOPROPANOATE DEAMINASE RIDA"/>
    <property type="match status" value="1"/>
</dbReference>
<gene>
    <name evidence="2" type="ORF">FHS55_004056</name>
</gene>
<dbReference type="PANTHER" id="PTHR11803:SF58">
    <property type="entry name" value="PROTEIN HMF1-RELATED"/>
    <property type="match status" value="1"/>
</dbReference>
<dbReference type="GO" id="GO:0019239">
    <property type="term" value="F:deaminase activity"/>
    <property type="evidence" value="ECO:0007669"/>
    <property type="project" value="TreeGrafter"/>
</dbReference>
<keyword evidence="3" id="KW-1185">Reference proteome</keyword>
<dbReference type="InterPro" id="IPR006175">
    <property type="entry name" value="YjgF/YER057c/UK114"/>
</dbReference>
<reference evidence="2 3" key="1">
    <citation type="submission" date="2020-08" db="EMBL/GenBank/DDBJ databases">
        <title>Genomic Encyclopedia of Type Strains, Phase IV (KMG-IV): sequencing the most valuable type-strain genomes for metagenomic binning, comparative biology and taxonomic classification.</title>
        <authorList>
            <person name="Goeker M."/>
        </authorList>
    </citation>
    <scope>NUCLEOTIDE SEQUENCE [LARGE SCALE GENOMIC DNA]</scope>
    <source>
        <strain evidence="2 3">DSM 5895</strain>
    </source>
</reference>
<dbReference type="Gene3D" id="3.30.1330.40">
    <property type="entry name" value="RutC-like"/>
    <property type="match status" value="1"/>
</dbReference>
<dbReference type="CDD" id="cd00448">
    <property type="entry name" value="YjgF_YER057c_UK114_family"/>
    <property type="match status" value="1"/>
</dbReference>